<dbReference type="PROSITE" id="PS50296">
    <property type="entry name" value="SUI1"/>
    <property type="match status" value="1"/>
</dbReference>
<evidence type="ECO:0000259" key="3">
    <source>
        <dbReference type="PROSITE" id="PS50296"/>
    </source>
</evidence>
<keyword evidence="5" id="KW-1185">Reference proteome</keyword>
<dbReference type="PIRSF" id="PIRSF037511">
    <property type="entry name" value="Transl_init_SUI1_pro"/>
    <property type="match status" value="1"/>
</dbReference>
<dbReference type="GO" id="GO:0003743">
    <property type="term" value="F:translation initiation factor activity"/>
    <property type="evidence" value="ECO:0007669"/>
    <property type="project" value="UniProtKB-KW"/>
</dbReference>
<dbReference type="EMBL" id="CP036268">
    <property type="protein sequence ID" value="QDT37234.1"/>
    <property type="molecule type" value="Genomic_DNA"/>
</dbReference>
<evidence type="ECO:0000256" key="2">
    <source>
        <dbReference type="ARBA" id="ARBA00022917"/>
    </source>
</evidence>
<accession>A0A517R088</accession>
<reference evidence="4 5" key="1">
    <citation type="submission" date="2019-02" db="EMBL/GenBank/DDBJ databases">
        <title>Deep-cultivation of Planctomycetes and their phenomic and genomic characterization uncovers novel biology.</title>
        <authorList>
            <person name="Wiegand S."/>
            <person name="Jogler M."/>
            <person name="Boedeker C."/>
            <person name="Pinto D."/>
            <person name="Vollmers J."/>
            <person name="Rivas-Marin E."/>
            <person name="Kohn T."/>
            <person name="Peeters S.H."/>
            <person name="Heuer A."/>
            <person name="Rast P."/>
            <person name="Oberbeckmann S."/>
            <person name="Bunk B."/>
            <person name="Jeske O."/>
            <person name="Meyerdierks A."/>
            <person name="Storesund J.E."/>
            <person name="Kallscheuer N."/>
            <person name="Luecker S."/>
            <person name="Lage O.M."/>
            <person name="Pohl T."/>
            <person name="Merkel B.J."/>
            <person name="Hornburger P."/>
            <person name="Mueller R.-W."/>
            <person name="Bruemmer F."/>
            <person name="Labrenz M."/>
            <person name="Spormann A.M."/>
            <person name="Op den Camp H."/>
            <person name="Overmann J."/>
            <person name="Amann R."/>
            <person name="Jetten M.S.M."/>
            <person name="Mascher T."/>
            <person name="Medema M.H."/>
            <person name="Devos D.P."/>
            <person name="Kaster A.-K."/>
            <person name="Ovreas L."/>
            <person name="Rohde M."/>
            <person name="Galperin M.Y."/>
            <person name="Jogler C."/>
        </authorList>
    </citation>
    <scope>NUCLEOTIDE SEQUENCE [LARGE SCALE GENOMIC DNA]</scope>
    <source>
        <strain evidence="4 5">Pan189</strain>
    </source>
</reference>
<dbReference type="InterPro" id="IPR036877">
    <property type="entry name" value="SUI1_dom_sf"/>
</dbReference>
<dbReference type="KEGG" id="svp:Pan189_16070"/>
<evidence type="ECO:0000313" key="5">
    <source>
        <dbReference type="Proteomes" id="UP000317318"/>
    </source>
</evidence>
<feature type="domain" description="SUI1" evidence="3">
    <location>
        <begin position="42"/>
        <end position="108"/>
    </location>
</feature>
<evidence type="ECO:0000313" key="4">
    <source>
        <dbReference type="EMBL" id="QDT37234.1"/>
    </source>
</evidence>
<proteinExistence type="predicted"/>
<dbReference type="Gene3D" id="3.30.780.10">
    <property type="entry name" value="SUI1-like domain"/>
    <property type="match status" value="1"/>
</dbReference>
<organism evidence="4 5">
    <name type="scientific">Stratiformator vulcanicus</name>
    <dbReference type="NCBI Taxonomy" id="2527980"/>
    <lineage>
        <taxon>Bacteria</taxon>
        <taxon>Pseudomonadati</taxon>
        <taxon>Planctomycetota</taxon>
        <taxon>Planctomycetia</taxon>
        <taxon>Planctomycetales</taxon>
        <taxon>Planctomycetaceae</taxon>
        <taxon>Stratiformator</taxon>
    </lineage>
</organism>
<dbReference type="Proteomes" id="UP000317318">
    <property type="component" value="Chromosome"/>
</dbReference>
<gene>
    <name evidence="4" type="ORF">Pan189_16070</name>
</gene>
<dbReference type="GO" id="GO:0006417">
    <property type="term" value="P:regulation of translation"/>
    <property type="evidence" value="ECO:0007669"/>
    <property type="project" value="UniProtKB-KW"/>
</dbReference>
<dbReference type="Pfam" id="PF01253">
    <property type="entry name" value="SUI1"/>
    <property type="match status" value="1"/>
</dbReference>
<dbReference type="InterPro" id="IPR005872">
    <property type="entry name" value="SUI1_arc_bac"/>
</dbReference>
<dbReference type="OrthoDB" id="9792915at2"/>
<sequence>MRLFEGTQFDRPPRCERCDELEEACTCPPPPKEPLAPQSRTARIAVEKRKRGKVVTVVRGLLEREDELPELLSKLKAACGAGGTLDGTTLEIQGSQVEKVRATMAGLGYRVAVKG</sequence>
<dbReference type="SUPFAM" id="SSF55159">
    <property type="entry name" value="eIF1-like"/>
    <property type="match status" value="1"/>
</dbReference>
<dbReference type="InterPro" id="IPR001950">
    <property type="entry name" value="SUI1"/>
</dbReference>
<keyword evidence="2" id="KW-0648">Protein biosynthesis</keyword>
<protein>
    <submittedName>
        <fullName evidence="4">Translation initiation factor Sui1</fullName>
    </submittedName>
</protein>
<keyword evidence="1" id="KW-0810">Translation regulation</keyword>
<dbReference type="CDD" id="cd11567">
    <property type="entry name" value="YciH_like"/>
    <property type="match status" value="1"/>
</dbReference>
<dbReference type="AlphaFoldDB" id="A0A517R088"/>
<keyword evidence="4" id="KW-0396">Initiation factor</keyword>
<name>A0A517R088_9PLAN</name>
<dbReference type="RefSeq" id="WP_145363367.1">
    <property type="nucleotide sequence ID" value="NZ_CP036268.1"/>
</dbReference>
<evidence type="ECO:0000256" key="1">
    <source>
        <dbReference type="ARBA" id="ARBA00022845"/>
    </source>
</evidence>